<comment type="catalytic activity">
    <reaction evidence="15">
        <text>a ubiquinone + NADH + 5 H(+)(in) = a ubiquinol + NAD(+) + 4 H(+)(out)</text>
        <dbReference type="Rhea" id="RHEA:29091"/>
        <dbReference type="Rhea" id="RHEA-COMP:9565"/>
        <dbReference type="Rhea" id="RHEA-COMP:9566"/>
        <dbReference type="ChEBI" id="CHEBI:15378"/>
        <dbReference type="ChEBI" id="CHEBI:16389"/>
        <dbReference type="ChEBI" id="CHEBI:17976"/>
        <dbReference type="ChEBI" id="CHEBI:57540"/>
        <dbReference type="ChEBI" id="CHEBI:57945"/>
        <dbReference type="EC" id="7.1.1.2"/>
    </reaction>
</comment>
<evidence type="ECO:0000256" key="4">
    <source>
        <dbReference type="ARBA" id="ARBA00021095"/>
    </source>
</evidence>
<dbReference type="PANTHER" id="PTHR11435:SF1">
    <property type="entry name" value="NADH-UBIQUINONE OXIDOREDUCTASE CHAIN 6"/>
    <property type="match status" value="1"/>
</dbReference>
<feature type="transmembrane region" description="Helical" evidence="16">
    <location>
        <begin position="84"/>
        <end position="107"/>
    </location>
</feature>
<dbReference type="EC" id="7.1.1.2" evidence="3"/>
<keyword evidence="9" id="KW-0249">Electron transport</keyword>
<dbReference type="RefSeq" id="YP_009000258.1">
    <property type="nucleotide sequence ID" value="NC_023362.1"/>
</dbReference>
<evidence type="ECO:0000256" key="15">
    <source>
        <dbReference type="ARBA" id="ARBA00049551"/>
    </source>
</evidence>
<keyword evidence="12 17" id="KW-0496">Mitochondrion</keyword>
<dbReference type="EMBL" id="KF626446">
    <property type="protein sequence ID" value="AHA35664.1"/>
    <property type="molecule type" value="Genomic_DNA"/>
</dbReference>
<feature type="transmembrane region" description="Helical" evidence="16">
    <location>
        <begin position="51"/>
        <end position="72"/>
    </location>
</feature>
<keyword evidence="8" id="KW-1278">Translocase</keyword>
<gene>
    <name evidence="17" type="primary">ND6</name>
</gene>
<organism evidence="17">
    <name type="scientific">Rapisma xizangense</name>
    <dbReference type="NCBI Taxonomy" id="1419479"/>
    <lineage>
        <taxon>Eukaryota</taxon>
        <taxon>Metazoa</taxon>
        <taxon>Ecdysozoa</taxon>
        <taxon>Arthropoda</taxon>
        <taxon>Hexapoda</taxon>
        <taxon>Insecta</taxon>
        <taxon>Pterygota</taxon>
        <taxon>Neoptera</taxon>
        <taxon>Endopterygota</taxon>
        <taxon>Neuroptera</taxon>
        <taxon>Rapismatidae</taxon>
        <taxon>Rapisma</taxon>
    </lineage>
</organism>
<keyword evidence="5" id="KW-0813">Transport</keyword>
<dbReference type="CTD" id="4541"/>
<dbReference type="GeneID" id="18252001"/>
<sequence length="172" mass="20133">MNQFIILLNILFSINFLQLNHPLSLGLNLLIQTILISLICGYFASSFWFSYILFLIMLGGLLILFIYVTSLASNELFSFSINNLFFLMIFLLISFIIFSINDNFIWFQENLEIYKFNHSSINSINELNLIKLYNNPSMNITLLMINYLFLTLIIIVKITNINYGSLRHKNYV</sequence>
<evidence type="ECO:0000256" key="13">
    <source>
        <dbReference type="ARBA" id="ARBA00023136"/>
    </source>
</evidence>
<evidence type="ECO:0000256" key="10">
    <source>
        <dbReference type="ARBA" id="ARBA00022989"/>
    </source>
</evidence>
<comment type="similarity">
    <text evidence="2">Belongs to the complex I subunit 6 family.</text>
</comment>
<evidence type="ECO:0000256" key="2">
    <source>
        <dbReference type="ARBA" id="ARBA00005698"/>
    </source>
</evidence>
<name>V9PNR7_9NEOP</name>
<dbReference type="InterPro" id="IPR050269">
    <property type="entry name" value="ComplexI_Subunit6"/>
</dbReference>
<evidence type="ECO:0000256" key="6">
    <source>
        <dbReference type="ARBA" id="ARBA00022660"/>
    </source>
</evidence>
<keyword evidence="6" id="KW-0679">Respiratory chain</keyword>
<keyword evidence="11" id="KW-0520">NAD</keyword>
<evidence type="ECO:0000256" key="16">
    <source>
        <dbReference type="SAM" id="Phobius"/>
    </source>
</evidence>
<accession>V9PNR7</accession>
<evidence type="ECO:0000256" key="14">
    <source>
        <dbReference type="ARBA" id="ARBA00031019"/>
    </source>
</evidence>
<protein>
    <recommendedName>
        <fullName evidence="4">NADH-ubiquinone oxidoreductase chain 6</fullName>
        <ecNumber evidence="3">7.1.1.2</ecNumber>
    </recommendedName>
    <alternativeName>
        <fullName evidence="14">NADH dehydrogenase subunit 6</fullName>
    </alternativeName>
</protein>
<evidence type="ECO:0000256" key="11">
    <source>
        <dbReference type="ARBA" id="ARBA00023027"/>
    </source>
</evidence>
<keyword evidence="10 16" id="KW-1133">Transmembrane helix</keyword>
<feature type="transmembrane region" description="Helical" evidence="16">
    <location>
        <begin position="140"/>
        <end position="159"/>
    </location>
</feature>
<evidence type="ECO:0000256" key="7">
    <source>
        <dbReference type="ARBA" id="ARBA00022692"/>
    </source>
</evidence>
<evidence type="ECO:0000313" key="17">
    <source>
        <dbReference type="EMBL" id="AHA35664.1"/>
    </source>
</evidence>
<feature type="transmembrane region" description="Helical" evidence="16">
    <location>
        <begin position="25"/>
        <end position="45"/>
    </location>
</feature>
<evidence type="ECO:0000256" key="8">
    <source>
        <dbReference type="ARBA" id="ARBA00022967"/>
    </source>
</evidence>
<dbReference type="PANTHER" id="PTHR11435">
    <property type="entry name" value="NADH UBIQUINONE OXIDOREDUCTASE SUBUNIT ND6"/>
    <property type="match status" value="1"/>
</dbReference>
<proteinExistence type="inferred from homology"/>
<evidence type="ECO:0000256" key="3">
    <source>
        <dbReference type="ARBA" id="ARBA00012944"/>
    </source>
</evidence>
<comment type="subcellular location">
    <subcellularLocation>
        <location evidence="1">Mitochondrion membrane</location>
        <topology evidence="1">Multi-pass membrane protein</topology>
    </subcellularLocation>
</comment>
<evidence type="ECO:0000256" key="1">
    <source>
        <dbReference type="ARBA" id="ARBA00004225"/>
    </source>
</evidence>
<keyword evidence="7 16" id="KW-0812">Transmembrane</keyword>
<dbReference type="GO" id="GO:0031966">
    <property type="term" value="C:mitochondrial membrane"/>
    <property type="evidence" value="ECO:0007669"/>
    <property type="project" value="UniProtKB-SubCell"/>
</dbReference>
<evidence type="ECO:0000256" key="9">
    <source>
        <dbReference type="ARBA" id="ARBA00022982"/>
    </source>
</evidence>
<keyword evidence="13 16" id="KW-0472">Membrane</keyword>
<reference evidence="17" key="1">
    <citation type="journal article" date="2013" name="PLoS ONE">
        <title>Comparative Mitogenomic Analysis Reveals Sexual Dimorphism in a Rare Montane Lacewing (Insecta: Neuroptera: Ithonidae).</title>
        <authorList>
            <person name="Wang Y."/>
            <person name="Liu X."/>
            <person name="Winterton S.L."/>
            <person name="Yan Y."/>
            <person name="Chang W."/>
            <person name="Yang D."/>
        </authorList>
    </citation>
    <scope>NUCLEOTIDE SEQUENCE</scope>
</reference>
<evidence type="ECO:0000256" key="12">
    <source>
        <dbReference type="ARBA" id="ARBA00023128"/>
    </source>
</evidence>
<dbReference type="GO" id="GO:0008137">
    <property type="term" value="F:NADH dehydrogenase (ubiquinone) activity"/>
    <property type="evidence" value="ECO:0007669"/>
    <property type="project" value="UniProtKB-EC"/>
</dbReference>
<geneLocation type="mitochondrion" evidence="17"/>
<evidence type="ECO:0000256" key="5">
    <source>
        <dbReference type="ARBA" id="ARBA00022448"/>
    </source>
</evidence>
<dbReference type="AlphaFoldDB" id="V9PNR7"/>